<accession>A0A9W9LH28</accession>
<dbReference type="AlphaFoldDB" id="A0A9W9LH28"/>
<sequence>MESLTSPGEPRIGLAEVPLVLWDFVKSDFSTFVLPSTAFGFLGALAAPKLTEFPQSPSIGALLIRAVPRTLLFNTGNLLVFDIANQRLPESVDEDSVNKPWRSLPRGRINPTQARRLLLGTVPAVLAGSAMLGVGAESGLILLLTWMYNDLGGGDELTRDPIIAVAYVAFLVSSLHIAMLSTPVFQSPGINGWG</sequence>
<keyword evidence="1" id="KW-1133">Transmembrane helix</keyword>
<keyword evidence="1" id="KW-0472">Membrane</keyword>
<gene>
    <name evidence="2" type="ORF">N7492_008153</name>
</gene>
<reference evidence="2" key="2">
    <citation type="journal article" date="2023" name="IMA Fungus">
        <title>Comparative genomic study of the Penicillium genus elucidates a diverse pangenome and 15 lateral gene transfer events.</title>
        <authorList>
            <person name="Petersen C."/>
            <person name="Sorensen T."/>
            <person name="Nielsen M.R."/>
            <person name="Sondergaard T.E."/>
            <person name="Sorensen J.L."/>
            <person name="Fitzpatrick D.A."/>
            <person name="Frisvad J.C."/>
            <person name="Nielsen K.L."/>
        </authorList>
    </citation>
    <scope>NUCLEOTIDE SEQUENCE</scope>
    <source>
        <strain evidence="2">IBT 21917</strain>
    </source>
</reference>
<keyword evidence="1" id="KW-0812">Transmembrane</keyword>
<organism evidence="2 3">
    <name type="scientific">Penicillium capsulatum</name>
    <dbReference type="NCBI Taxonomy" id="69766"/>
    <lineage>
        <taxon>Eukaryota</taxon>
        <taxon>Fungi</taxon>
        <taxon>Dikarya</taxon>
        <taxon>Ascomycota</taxon>
        <taxon>Pezizomycotina</taxon>
        <taxon>Eurotiomycetes</taxon>
        <taxon>Eurotiomycetidae</taxon>
        <taxon>Eurotiales</taxon>
        <taxon>Aspergillaceae</taxon>
        <taxon>Penicillium</taxon>
    </lineage>
</organism>
<feature type="transmembrane region" description="Helical" evidence="1">
    <location>
        <begin position="162"/>
        <end position="185"/>
    </location>
</feature>
<name>A0A9W9LH28_9EURO</name>
<proteinExistence type="predicted"/>
<evidence type="ECO:0000313" key="3">
    <source>
        <dbReference type="Proteomes" id="UP001146351"/>
    </source>
</evidence>
<dbReference type="Proteomes" id="UP001146351">
    <property type="component" value="Unassembled WGS sequence"/>
</dbReference>
<comment type="caution">
    <text evidence="2">The sequence shown here is derived from an EMBL/GenBank/DDBJ whole genome shotgun (WGS) entry which is preliminary data.</text>
</comment>
<evidence type="ECO:0000256" key="1">
    <source>
        <dbReference type="SAM" id="Phobius"/>
    </source>
</evidence>
<reference evidence="2" key="1">
    <citation type="submission" date="2022-11" db="EMBL/GenBank/DDBJ databases">
        <authorList>
            <person name="Petersen C."/>
        </authorList>
    </citation>
    <scope>NUCLEOTIDE SEQUENCE</scope>
    <source>
        <strain evidence="2">IBT 21917</strain>
    </source>
</reference>
<keyword evidence="3" id="KW-1185">Reference proteome</keyword>
<dbReference type="EMBL" id="JAPQKO010000006">
    <property type="protein sequence ID" value="KAJ5155350.1"/>
    <property type="molecule type" value="Genomic_DNA"/>
</dbReference>
<protein>
    <submittedName>
        <fullName evidence="2">UbiA prenyltransferase family</fullName>
    </submittedName>
</protein>
<feature type="transmembrane region" description="Helical" evidence="1">
    <location>
        <begin position="117"/>
        <end position="142"/>
    </location>
</feature>
<dbReference type="OrthoDB" id="434972at2759"/>
<evidence type="ECO:0000313" key="2">
    <source>
        <dbReference type="EMBL" id="KAJ5155350.1"/>
    </source>
</evidence>